<dbReference type="STRING" id="33051.SB4_11265"/>
<evidence type="ECO:0000256" key="1">
    <source>
        <dbReference type="ARBA" id="ARBA00005254"/>
    </source>
</evidence>
<proteinExistence type="inferred from homology"/>
<dbReference type="InterPro" id="IPR014748">
    <property type="entry name" value="Enoyl-CoA_hydra_C"/>
</dbReference>
<evidence type="ECO:0000313" key="3">
    <source>
        <dbReference type="Proteomes" id="UP000072867"/>
    </source>
</evidence>
<dbReference type="CDD" id="cd06558">
    <property type="entry name" value="crotonase-like"/>
    <property type="match status" value="1"/>
</dbReference>
<dbReference type="PANTHER" id="PTHR43459:SF1">
    <property type="entry name" value="EG:BACN32G11.4 PROTEIN"/>
    <property type="match status" value="1"/>
</dbReference>
<accession>A0A147I2G9</accession>
<comment type="similarity">
    <text evidence="1">Belongs to the enoyl-CoA hydratase/isomerase family.</text>
</comment>
<comment type="caution">
    <text evidence="2">The sequence shown here is derived from an EMBL/GenBank/DDBJ whole genome shotgun (WGS) entry which is preliminary data.</text>
</comment>
<sequence>MSDVLVRKEGGAAWLTLNRPETGNAVNPAMARHLADVARDVADDPAIRCVVLTGAGRLFCVGGDVAAMAGAGQEAGPFLHDLADTLHGAILTLTGMAKPLVVLVNGPAAGAGLSLGIMGDVVLAARSAHFTAAYTGVGLSPDGGMSWLLPRLVGLRRAQAIILTNQRIGAEEAERIGMVTRMVEDAELMQEAEAVVARLIASPTAALGAARSLLIDGATATLPDHLNREAQTIARAGGNAEAREGIAAFVERRKPDFLSASWGA</sequence>
<dbReference type="PATRIC" id="fig|33051.3.peg.2030"/>
<dbReference type="GO" id="GO:0003824">
    <property type="term" value="F:catalytic activity"/>
    <property type="evidence" value="ECO:0007669"/>
    <property type="project" value="UniProtKB-ARBA"/>
</dbReference>
<dbReference type="Proteomes" id="UP000072867">
    <property type="component" value="Unassembled WGS sequence"/>
</dbReference>
<dbReference type="RefSeq" id="WP_058732721.1">
    <property type="nucleotide sequence ID" value="NZ_LDTD01000031.1"/>
</dbReference>
<dbReference type="PANTHER" id="PTHR43459">
    <property type="entry name" value="ENOYL-COA HYDRATASE"/>
    <property type="match status" value="1"/>
</dbReference>
<dbReference type="Pfam" id="PF00378">
    <property type="entry name" value="ECH_1"/>
    <property type="match status" value="1"/>
</dbReference>
<organism evidence="2 3">
    <name type="scientific">Sphingomonas sanguinis</name>
    <dbReference type="NCBI Taxonomy" id="33051"/>
    <lineage>
        <taxon>Bacteria</taxon>
        <taxon>Pseudomonadati</taxon>
        <taxon>Pseudomonadota</taxon>
        <taxon>Alphaproteobacteria</taxon>
        <taxon>Sphingomonadales</taxon>
        <taxon>Sphingomonadaceae</taxon>
        <taxon>Sphingomonas</taxon>
    </lineage>
</organism>
<name>A0A147I2G9_9SPHN</name>
<reference evidence="2 3" key="1">
    <citation type="journal article" date="2016" name="Front. Microbiol.">
        <title>Genomic Resource of Rice Seed Associated Bacteria.</title>
        <authorList>
            <person name="Midha S."/>
            <person name="Bansal K."/>
            <person name="Sharma S."/>
            <person name="Kumar N."/>
            <person name="Patil P.P."/>
            <person name="Chaudhry V."/>
            <person name="Patil P.B."/>
        </authorList>
    </citation>
    <scope>NUCLEOTIDE SEQUENCE [LARGE SCALE GENOMIC DNA]</scope>
    <source>
        <strain evidence="2 3">NS319</strain>
    </source>
</reference>
<dbReference type="InterPro" id="IPR001753">
    <property type="entry name" value="Enoyl-CoA_hydra/iso"/>
</dbReference>
<dbReference type="EMBL" id="LDTD01000031">
    <property type="protein sequence ID" value="KTT72098.1"/>
    <property type="molecule type" value="Genomic_DNA"/>
</dbReference>
<dbReference type="InterPro" id="IPR029045">
    <property type="entry name" value="ClpP/crotonase-like_dom_sf"/>
</dbReference>
<gene>
    <name evidence="2" type="ORF">NS319_05215</name>
</gene>
<dbReference type="SUPFAM" id="SSF52096">
    <property type="entry name" value="ClpP/crotonase"/>
    <property type="match status" value="1"/>
</dbReference>
<dbReference type="AlphaFoldDB" id="A0A147I2G9"/>
<dbReference type="Gene3D" id="1.10.12.10">
    <property type="entry name" value="Lyase 2-enoyl-coa Hydratase, Chain A, domain 2"/>
    <property type="match status" value="1"/>
</dbReference>
<protein>
    <submittedName>
        <fullName evidence="2">Enoyl-CoA hydratase</fullName>
    </submittedName>
</protein>
<dbReference type="Gene3D" id="3.90.226.10">
    <property type="entry name" value="2-enoyl-CoA Hydratase, Chain A, domain 1"/>
    <property type="match status" value="1"/>
</dbReference>
<evidence type="ECO:0000313" key="2">
    <source>
        <dbReference type="EMBL" id="KTT72098.1"/>
    </source>
</evidence>